<keyword evidence="3" id="KW-1185">Reference proteome</keyword>
<dbReference type="EMBL" id="CP058529">
    <property type="protein sequence ID" value="QLG27713.1"/>
    <property type="molecule type" value="Genomic_DNA"/>
</dbReference>
<dbReference type="KEGG" id="halg:HUG10_09175"/>
<reference evidence="2 3" key="1">
    <citation type="submission" date="2020-07" db="EMBL/GenBank/DDBJ databases">
        <title>Gai3-2, isolated from salt lake.</title>
        <authorList>
            <person name="Cui H."/>
            <person name="Shi X."/>
        </authorList>
    </citation>
    <scope>NUCLEOTIDE SEQUENCE [LARGE SCALE GENOMIC DNA]</scope>
    <source>
        <strain evidence="2 3">Gai3-2</strain>
    </source>
</reference>
<proteinExistence type="predicted"/>
<organism evidence="2 3">
    <name type="scientific">Halorarum halophilum</name>
    <dbReference type="NCBI Taxonomy" id="2743090"/>
    <lineage>
        <taxon>Archaea</taxon>
        <taxon>Methanobacteriati</taxon>
        <taxon>Methanobacteriota</taxon>
        <taxon>Stenosarchaea group</taxon>
        <taxon>Halobacteria</taxon>
        <taxon>Halobacteriales</taxon>
        <taxon>Haloferacaceae</taxon>
        <taxon>Halorarum</taxon>
    </lineage>
</organism>
<evidence type="ECO:0000313" key="3">
    <source>
        <dbReference type="Proteomes" id="UP000509750"/>
    </source>
</evidence>
<name>A0A7D5GZW7_9EURY</name>
<dbReference type="InterPro" id="IPR058929">
    <property type="entry name" value="Ig_halo"/>
</dbReference>
<gene>
    <name evidence="2" type="ORF">HUG10_09175</name>
</gene>
<sequence>MGLRGWPEVVLINYSNELVEVSLTVNHMTTDETVLSETVSLDVEESQSYRNLLQEGVKYAIEVSVDEDRTDSHEWTNRDGRKLSVSIRDEEVRISTIVR</sequence>
<protein>
    <recommendedName>
        <fullName evidence="1">Ig-like domain-containing protein</fullName>
    </recommendedName>
</protein>
<evidence type="ECO:0000313" key="2">
    <source>
        <dbReference type="EMBL" id="QLG27713.1"/>
    </source>
</evidence>
<dbReference type="GeneID" id="56029002"/>
<dbReference type="Proteomes" id="UP000509750">
    <property type="component" value="Chromosome"/>
</dbReference>
<dbReference type="AlphaFoldDB" id="A0A7D5GZW7"/>
<feature type="domain" description="Ig-like" evidence="1">
    <location>
        <begin position="20"/>
        <end position="95"/>
    </location>
</feature>
<evidence type="ECO:0000259" key="1">
    <source>
        <dbReference type="Pfam" id="PF25942"/>
    </source>
</evidence>
<dbReference type="Pfam" id="PF25942">
    <property type="entry name" value="Ig_halo"/>
    <property type="match status" value="1"/>
</dbReference>
<accession>A0A7D5GZW7</accession>
<dbReference type="RefSeq" id="WP_179169288.1">
    <property type="nucleotide sequence ID" value="NZ_CP058529.1"/>
</dbReference>